<dbReference type="InterPro" id="IPR013083">
    <property type="entry name" value="Znf_RING/FYVE/PHD"/>
</dbReference>
<dbReference type="PROSITE" id="PS01359">
    <property type="entry name" value="ZF_PHD_1"/>
    <property type="match status" value="1"/>
</dbReference>
<dbReference type="Proteomes" id="UP000789375">
    <property type="component" value="Unassembled WGS sequence"/>
</dbReference>
<keyword evidence="6" id="KW-0805">Transcription regulation</keyword>
<feature type="domain" description="PHD-type" evidence="10">
    <location>
        <begin position="86"/>
        <end position="136"/>
    </location>
</feature>
<feature type="domain" description="PHD-type" evidence="10">
    <location>
        <begin position="183"/>
        <end position="248"/>
    </location>
</feature>
<dbReference type="GO" id="GO:0005634">
    <property type="term" value="C:nucleus"/>
    <property type="evidence" value="ECO:0007669"/>
    <property type="project" value="UniProtKB-SubCell"/>
</dbReference>
<evidence type="ECO:0000259" key="10">
    <source>
        <dbReference type="PROSITE" id="PS50016"/>
    </source>
</evidence>
<reference evidence="11" key="1">
    <citation type="submission" date="2021-06" db="EMBL/GenBank/DDBJ databases">
        <authorList>
            <person name="Kallberg Y."/>
            <person name="Tangrot J."/>
            <person name="Rosling A."/>
        </authorList>
    </citation>
    <scope>NUCLEOTIDE SEQUENCE</scope>
    <source>
        <strain evidence="11">87-6 pot B 2015</strain>
    </source>
</reference>
<dbReference type="PANTHER" id="PTHR45888:SF4">
    <property type="entry name" value="PHD FINGER PROTEIN 10"/>
    <property type="match status" value="1"/>
</dbReference>
<dbReference type="InterPro" id="IPR019786">
    <property type="entry name" value="Zinc_finger_PHD-type_CS"/>
</dbReference>
<comment type="subcellular location">
    <subcellularLocation>
        <location evidence="1">Nucleus</location>
    </subcellularLocation>
</comment>
<keyword evidence="12" id="KW-1185">Reference proteome</keyword>
<organism evidence="11 12">
    <name type="scientific">Funneliformis mosseae</name>
    <name type="common">Endomycorrhizal fungus</name>
    <name type="synonym">Glomus mosseae</name>
    <dbReference type="NCBI Taxonomy" id="27381"/>
    <lineage>
        <taxon>Eukaryota</taxon>
        <taxon>Fungi</taxon>
        <taxon>Fungi incertae sedis</taxon>
        <taxon>Mucoromycota</taxon>
        <taxon>Glomeromycotina</taxon>
        <taxon>Glomeromycetes</taxon>
        <taxon>Glomerales</taxon>
        <taxon>Glomeraceae</taxon>
        <taxon>Funneliformis</taxon>
    </lineage>
</organism>
<protein>
    <submittedName>
        <fullName evidence="11">6287_t:CDS:1</fullName>
    </submittedName>
</protein>
<comment type="caution">
    <text evidence="11">The sequence shown here is derived from an EMBL/GenBank/DDBJ whole genome shotgun (WGS) entry which is preliminary data.</text>
</comment>
<keyword evidence="4 9" id="KW-0863">Zinc-finger</keyword>
<gene>
    <name evidence="11" type="ORF">FMOSSE_LOCUS2205</name>
</gene>
<dbReference type="AlphaFoldDB" id="A0A9N8VS23"/>
<evidence type="ECO:0000256" key="1">
    <source>
        <dbReference type="ARBA" id="ARBA00004123"/>
    </source>
</evidence>
<proteinExistence type="predicted"/>
<sequence>MSSPAVASSSSAAQPLPILHDDICAKCFSVTAPDSAVPQNVGASCSMEYKTKCANCLKQYHPFCLGLTTPRLIIAMEGYPWLCHDCKNCVICHSTEDDSTLLICDDCDRGWHLGCCDPKVTEVPQGPWLCPLCAQCNSCGEKAISLNDAAKNYNHSETKSESTGYPIFLATICNKCHFNFFEDRFCPMCLKTYSEDGEENEDDKEMICCDVCDRWIHIKCDDEITPEKYQELVENTETKYKCPLCDERITPIDPKNDKQKAALSTGQPSAIPVAIISGDKKVRGIVEFKGKKVAVPEIRGWNVVT</sequence>
<dbReference type="Pfam" id="PF00628">
    <property type="entry name" value="PHD"/>
    <property type="match status" value="2"/>
</dbReference>
<dbReference type="EMBL" id="CAJVPP010000278">
    <property type="protein sequence ID" value="CAG8464432.1"/>
    <property type="molecule type" value="Genomic_DNA"/>
</dbReference>
<dbReference type="InterPro" id="IPR011011">
    <property type="entry name" value="Znf_FYVE_PHD"/>
</dbReference>
<dbReference type="InterPro" id="IPR001965">
    <property type="entry name" value="Znf_PHD"/>
</dbReference>
<keyword evidence="5" id="KW-0862">Zinc</keyword>
<dbReference type="Gene3D" id="3.30.40.10">
    <property type="entry name" value="Zinc/RING finger domain, C3HC4 (zinc finger)"/>
    <property type="match status" value="2"/>
</dbReference>
<dbReference type="PROSITE" id="PS50016">
    <property type="entry name" value="ZF_PHD_2"/>
    <property type="match status" value="2"/>
</dbReference>
<evidence type="ECO:0000313" key="12">
    <source>
        <dbReference type="Proteomes" id="UP000789375"/>
    </source>
</evidence>
<dbReference type="SMART" id="SM00249">
    <property type="entry name" value="PHD"/>
    <property type="match status" value="3"/>
</dbReference>
<evidence type="ECO:0000256" key="9">
    <source>
        <dbReference type="PROSITE-ProRule" id="PRU00146"/>
    </source>
</evidence>
<evidence type="ECO:0000256" key="2">
    <source>
        <dbReference type="ARBA" id="ARBA00022723"/>
    </source>
</evidence>
<keyword evidence="7" id="KW-0804">Transcription</keyword>
<keyword evidence="2" id="KW-0479">Metal-binding</keyword>
<dbReference type="PANTHER" id="PTHR45888">
    <property type="entry name" value="HL01030P-RELATED"/>
    <property type="match status" value="1"/>
</dbReference>
<dbReference type="GO" id="GO:0008270">
    <property type="term" value="F:zinc ion binding"/>
    <property type="evidence" value="ECO:0007669"/>
    <property type="project" value="UniProtKB-KW"/>
</dbReference>
<keyword evidence="8" id="KW-0539">Nucleus</keyword>
<evidence type="ECO:0000256" key="8">
    <source>
        <dbReference type="ARBA" id="ARBA00023242"/>
    </source>
</evidence>
<dbReference type="SMART" id="SM00184">
    <property type="entry name" value="RING"/>
    <property type="match status" value="3"/>
</dbReference>
<dbReference type="SUPFAM" id="SSF57903">
    <property type="entry name" value="FYVE/PHD zinc finger"/>
    <property type="match status" value="3"/>
</dbReference>
<evidence type="ECO:0000256" key="5">
    <source>
        <dbReference type="ARBA" id="ARBA00022833"/>
    </source>
</evidence>
<dbReference type="InterPro" id="IPR001841">
    <property type="entry name" value="Znf_RING"/>
</dbReference>
<accession>A0A9N8VS23</accession>
<dbReference type="InterPro" id="IPR019787">
    <property type="entry name" value="Znf_PHD-finger"/>
</dbReference>
<evidence type="ECO:0000256" key="6">
    <source>
        <dbReference type="ARBA" id="ARBA00023015"/>
    </source>
</evidence>
<evidence type="ECO:0000256" key="7">
    <source>
        <dbReference type="ARBA" id="ARBA00023163"/>
    </source>
</evidence>
<keyword evidence="3" id="KW-0677">Repeat</keyword>
<evidence type="ECO:0000256" key="4">
    <source>
        <dbReference type="ARBA" id="ARBA00022771"/>
    </source>
</evidence>
<evidence type="ECO:0000313" key="11">
    <source>
        <dbReference type="EMBL" id="CAG8464432.1"/>
    </source>
</evidence>
<evidence type="ECO:0000256" key="3">
    <source>
        <dbReference type="ARBA" id="ARBA00022737"/>
    </source>
</evidence>
<name>A0A9N8VS23_FUNMO</name>